<evidence type="ECO:0000313" key="3">
    <source>
        <dbReference type="Proteomes" id="UP000610862"/>
    </source>
</evidence>
<reference evidence="2" key="1">
    <citation type="submission" date="2020-08" db="EMBL/GenBank/DDBJ databases">
        <title>Genome public.</title>
        <authorList>
            <person name="Liu C."/>
            <person name="Sun Q."/>
        </authorList>
    </citation>
    <scope>NUCLEOTIDE SEQUENCE</scope>
    <source>
        <strain evidence="2">NSJ-24</strain>
    </source>
</reference>
<feature type="domain" description="Alpha-L-glutamate ligase-related protein ATP-grasp" evidence="1">
    <location>
        <begin position="497"/>
        <end position="744"/>
    </location>
</feature>
<dbReference type="SUPFAM" id="SSF56059">
    <property type="entry name" value="Glutathione synthetase ATP-binding domain-like"/>
    <property type="match status" value="1"/>
</dbReference>
<organism evidence="2 3">
    <name type="scientific">Lentihominibacter hominis</name>
    <dbReference type="NCBI Taxonomy" id="2763645"/>
    <lineage>
        <taxon>Bacteria</taxon>
        <taxon>Bacillati</taxon>
        <taxon>Bacillota</taxon>
        <taxon>Clostridia</taxon>
        <taxon>Peptostreptococcales</taxon>
        <taxon>Anaerovoracaceae</taxon>
        <taxon>Lentihominibacter</taxon>
    </lineage>
</organism>
<name>A0A926I5M7_9FIRM</name>
<dbReference type="Pfam" id="PF14397">
    <property type="entry name" value="ATPgrasp_ST"/>
    <property type="match status" value="1"/>
</dbReference>
<dbReference type="EMBL" id="JACRTA010000003">
    <property type="protein sequence ID" value="MBC8569054.1"/>
    <property type="molecule type" value="Genomic_DNA"/>
</dbReference>
<dbReference type="Proteomes" id="UP000610862">
    <property type="component" value="Unassembled WGS sequence"/>
</dbReference>
<proteinExistence type="predicted"/>
<sequence>MRTLKKIVVYILSFPLVAKGFSGKRAKKWVKKTYRNLIKDKNYTIKEKIWAYRHGYMPRHIKRFNINKKNVDEYISEKDYYYIQPINGIYRKWLANKVTTRKVFKPFKEHLQKLYYQITIKSGRINLSKLEDCPYKEANIKNLIRLIKKKRSIVITDPKRNRSILIKYRGKYFYFGTKRIRSRKQLIRKIRAFGKESVIAEYIRPGVGFNNHYHRFGNQLRLVVFNDNSTWPKIGEAFLRIDAHYTKDMEGVKEQLRAYYGESFAMTNRHRKNSDKKKRKYFRGIIAYIDKNTGKYDKGELILDGINIDAKNHFITEKPISGQIPYWFDIKKKVEELCEYAPQLQFFAIDVLITSKTFKFVRFVNIPKYPSIHTYGKETVEFLKSKVNEKNIKAGNLSNIIKRGINQTKLKIRRGFAVAFFPKGLLPYLSVRWIKEVIVDFFTNTDVGLVEKLWAYKNGFISYRINQYGITKENKKEFISDFEYKWLRHINGNYKSWFEDKITFKYILPEFKECFPNYYYHIKLKDGINQVINMMDCPQGYENTYSDILKLAREKKILALKPDEGSHGDGFYKLSYVDNQYYLNFDKVGEEDIIRILKDPSNSYLVTEYIENHPQFKAIYAGAVNTIRIIVFKKDGKRAQIGNTYMRFGSKKTGAVDNMGAGGMFAEVDLETGRYENAKIILKNSIKDCPYHPDSGIKIEGYIPHWGEVKATIIKIADSIPQLEYFGFDVAITESGIKLPEINRFPDYPKIEKLSPVTMQYLLKKLEIKKKRYGYDKKTCRKLIHLPKR</sequence>
<gene>
    <name evidence="2" type="ORF">H8692_09830</name>
</gene>
<keyword evidence="3" id="KW-1185">Reference proteome</keyword>
<accession>A0A926I5M7</accession>
<dbReference type="RefSeq" id="WP_187525609.1">
    <property type="nucleotide sequence ID" value="NZ_JACRTA010000003.1"/>
</dbReference>
<evidence type="ECO:0000313" key="2">
    <source>
        <dbReference type="EMBL" id="MBC8569054.1"/>
    </source>
</evidence>
<dbReference type="InterPro" id="IPR039523">
    <property type="entry name" value="RimK-rel_E_lig_ATP-grasp"/>
</dbReference>
<comment type="caution">
    <text evidence="2">The sequence shown here is derived from an EMBL/GenBank/DDBJ whole genome shotgun (WGS) entry which is preliminary data.</text>
</comment>
<evidence type="ECO:0000259" key="1">
    <source>
        <dbReference type="Pfam" id="PF14397"/>
    </source>
</evidence>
<protein>
    <recommendedName>
        <fullName evidence="1">Alpha-L-glutamate ligase-related protein ATP-grasp domain-containing protein</fullName>
    </recommendedName>
</protein>
<dbReference type="AlphaFoldDB" id="A0A926I5M7"/>